<dbReference type="EMBL" id="JAGQHR010000320">
    <property type="protein sequence ID" value="MCA9728189.1"/>
    <property type="molecule type" value="Genomic_DNA"/>
</dbReference>
<sequence>MPSEKDQDLLRFVRLVASAMDAGNPFTHGRAYRCSKQARLLGMKCGLDAPALLDLEYAGLLQDLGKRIVLHGMVQKAGPLEDHERDRMATHTSINAQLLAEIPFLAGAARVIGASNERFDGTGRPDALAGEAIPLASRVLTIVSALDAMTSDRPYREGLTAAEAFAELRREAGSRFDPKLVETIIQLHQSGELSAEFDPRDAVLYRYADGEDASSRDAA</sequence>
<accession>A0A956RR46</accession>
<dbReference type="PANTHER" id="PTHR45228">
    <property type="entry name" value="CYCLIC DI-GMP PHOSPHODIESTERASE TM_0186-RELATED"/>
    <property type="match status" value="1"/>
</dbReference>
<evidence type="ECO:0000313" key="2">
    <source>
        <dbReference type="EMBL" id="MCA9728189.1"/>
    </source>
</evidence>
<dbReference type="SUPFAM" id="SSF109604">
    <property type="entry name" value="HD-domain/PDEase-like"/>
    <property type="match status" value="1"/>
</dbReference>
<protein>
    <recommendedName>
        <fullName evidence="1">HD-GYP domain-containing protein</fullName>
    </recommendedName>
</protein>
<name>A0A956RR46_UNCEI</name>
<dbReference type="Pfam" id="PF13487">
    <property type="entry name" value="HD_5"/>
    <property type="match status" value="1"/>
</dbReference>
<organism evidence="2 3">
    <name type="scientific">Eiseniibacteriota bacterium</name>
    <dbReference type="NCBI Taxonomy" id="2212470"/>
    <lineage>
        <taxon>Bacteria</taxon>
        <taxon>Candidatus Eiseniibacteriota</taxon>
    </lineage>
</organism>
<gene>
    <name evidence="2" type="ORF">KC729_10930</name>
</gene>
<comment type="caution">
    <text evidence="2">The sequence shown here is derived from an EMBL/GenBank/DDBJ whole genome shotgun (WGS) entry which is preliminary data.</text>
</comment>
<dbReference type="InterPro" id="IPR037522">
    <property type="entry name" value="HD_GYP_dom"/>
</dbReference>
<reference evidence="2" key="2">
    <citation type="journal article" date="2021" name="Microbiome">
        <title>Successional dynamics and alternative stable states in a saline activated sludge microbial community over 9 years.</title>
        <authorList>
            <person name="Wang Y."/>
            <person name="Ye J."/>
            <person name="Ju F."/>
            <person name="Liu L."/>
            <person name="Boyd J.A."/>
            <person name="Deng Y."/>
            <person name="Parks D.H."/>
            <person name="Jiang X."/>
            <person name="Yin X."/>
            <person name="Woodcroft B.J."/>
            <person name="Tyson G.W."/>
            <person name="Hugenholtz P."/>
            <person name="Polz M.F."/>
            <person name="Zhang T."/>
        </authorList>
    </citation>
    <scope>NUCLEOTIDE SEQUENCE</scope>
    <source>
        <strain evidence="2">HKST-UBA01</strain>
    </source>
</reference>
<dbReference type="InterPro" id="IPR003607">
    <property type="entry name" value="HD/PDEase_dom"/>
</dbReference>
<dbReference type="Proteomes" id="UP000697710">
    <property type="component" value="Unassembled WGS sequence"/>
</dbReference>
<dbReference type="AlphaFoldDB" id="A0A956RR46"/>
<dbReference type="InterPro" id="IPR052020">
    <property type="entry name" value="Cyclic_di-GMP/3'3'-cGAMP_PDE"/>
</dbReference>
<reference evidence="2" key="1">
    <citation type="submission" date="2020-04" db="EMBL/GenBank/DDBJ databases">
        <authorList>
            <person name="Zhang T."/>
        </authorList>
    </citation>
    <scope>NUCLEOTIDE SEQUENCE</scope>
    <source>
        <strain evidence="2">HKST-UBA01</strain>
    </source>
</reference>
<dbReference type="PROSITE" id="PS51832">
    <property type="entry name" value="HD_GYP"/>
    <property type="match status" value="1"/>
</dbReference>
<dbReference type="PANTHER" id="PTHR45228:SF4">
    <property type="entry name" value="LIPOPROTEIN"/>
    <property type="match status" value="1"/>
</dbReference>
<dbReference type="Gene3D" id="1.10.3210.10">
    <property type="entry name" value="Hypothetical protein af1432"/>
    <property type="match status" value="1"/>
</dbReference>
<evidence type="ECO:0000313" key="3">
    <source>
        <dbReference type="Proteomes" id="UP000697710"/>
    </source>
</evidence>
<dbReference type="CDD" id="cd00077">
    <property type="entry name" value="HDc"/>
    <property type="match status" value="1"/>
</dbReference>
<feature type="domain" description="HD-GYP" evidence="1">
    <location>
        <begin position="5"/>
        <end position="200"/>
    </location>
</feature>
<evidence type="ECO:0000259" key="1">
    <source>
        <dbReference type="PROSITE" id="PS51832"/>
    </source>
</evidence>
<proteinExistence type="predicted"/>